<dbReference type="KEGG" id="caua:113064621"/>
<evidence type="ECO:0000256" key="1">
    <source>
        <dbReference type="ARBA" id="ARBA00023157"/>
    </source>
</evidence>
<dbReference type="Proteomes" id="UP000515129">
    <property type="component" value="Chromosome 4"/>
</dbReference>
<feature type="domain" description="C-type lectin" evidence="2">
    <location>
        <begin position="38"/>
        <end position="138"/>
    </location>
</feature>
<gene>
    <name evidence="4" type="primary">LOC113064621</name>
</gene>
<dbReference type="GeneID" id="113064621"/>
<keyword evidence="3" id="KW-1185">Reference proteome</keyword>
<dbReference type="SUPFAM" id="SSF56436">
    <property type="entry name" value="C-type lectin-like"/>
    <property type="match status" value="3"/>
</dbReference>
<dbReference type="InterPro" id="IPR001304">
    <property type="entry name" value="C-type_lectin-like"/>
</dbReference>
<dbReference type="OrthoDB" id="8950604at2759"/>
<keyword evidence="4" id="KW-0675">Receptor</keyword>
<dbReference type="PROSITE" id="PS00615">
    <property type="entry name" value="C_TYPE_LECTIN_1"/>
    <property type="match status" value="1"/>
</dbReference>
<name>A0A6P6M3B7_CARAU</name>
<evidence type="ECO:0000313" key="4">
    <source>
        <dbReference type="RefSeq" id="XP_026091240.1"/>
    </source>
</evidence>
<keyword evidence="1" id="KW-1015">Disulfide bond</keyword>
<dbReference type="Gene3D" id="3.10.100.10">
    <property type="entry name" value="Mannose-Binding Protein A, subunit A"/>
    <property type="match status" value="3"/>
</dbReference>
<evidence type="ECO:0000313" key="3">
    <source>
        <dbReference type="Proteomes" id="UP000515129"/>
    </source>
</evidence>
<feature type="domain" description="C-type lectin" evidence="2">
    <location>
        <begin position="149"/>
        <end position="234"/>
    </location>
</feature>
<dbReference type="Pfam" id="PF00059">
    <property type="entry name" value="Lectin_C"/>
    <property type="match status" value="3"/>
</dbReference>
<organism evidence="3 4">
    <name type="scientific">Carassius auratus</name>
    <name type="common">Goldfish</name>
    <dbReference type="NCBI Taxonomy" id="7957"/>
    <lineage>
        <taxon>Eukaryota</taxon>
        <taxon>Metazoa</taxon>
        <taxon>Chordata</taxon>
        <taxon>Craniata</taxon>
        <taxon>Vertebrata</taxon>
        <taxon>Euteleostomi</taxon>
        <taxon>Actinopterygii</taxon>
        <taxon>Neopterygii</taxon>
        <taxon>Teleostei</taxon>
        <taxon>Ostariophysi</taxon>
        <taxon>Cypriniformes</taxon>
        <taxon>Cyprinidae</taxon>
        <taxon>Cyprininae</taxon>
        <taxon>Carassius</taxon>
    </lineage>
</organism>
<dbReference type="InterPro" id="IPR016186">
    <property type="entry name" value="C-type_lectin-like/link_sf"/>
</dbReference>
<protein>
    <submittedName>
        <fullName evidence="4">Macrophage mannose receptor 1 isoform X1</fullName>
    </submittedName>
</protein>
<dbReference type="AlphaFoldDB" id="A0A6P6M3B7"/>
<evidence type="ECO:0000259" key="2">
    <source>
        <dbReference type="PROSITE" id="PS50041"/>
    </source>
</evidence>
<reference evidence="4" key="1">
    <citation type="submission" date="2025-08" db="UniProtKB">
        <authorList>
            <consortium name="RefSeq"/>
        </authorList>
    </citation>
    <scope>IDENTIFICATION</scope>
    <source>
        <strain evidence="4">Wakin</strain>
        <tissue evidence="4">Muscle</tissue>
    </source>
</reference>
<dbReference type="PROSITE" id="PS50041">
    <property type="entry name" value="C_TYPE_LECTIN_2"/>
    <property type="match status" value="3"/>
</dbReference>
<accession>A0A6P6M3B7</accession>
<dbReference type="InterPro" id="IPR016187">
    <property type="entry name" value="CTDL_fold"/>
</dbReference>
<dbReference type="PANTHER" id="PTHR45784">
    <property type="entry name" value="C-TYPE LECTIN DOMAIN FAMILY 20 MEMBER A-RELATED"/>
    <property type="match status" value="1"/>
</dbReference>
<dbReference type="PANTHER" id="PTHR45784:SF3">
    <property type="entry name" value="C-TYPE LECTIN DOMAIN FAMILY 4 MEMBER K-LIKE-RELATED"/>
    <property type="match status" value="1"/>
</dbReference>
<sequence length="358" mass="41360">MIFSSSQDVNSISLKTDHLFSVVFISSQAQKDRLQKKFFLLEPQKQITDALAACKRNYTDLVTIYDQVENANHSEAVVKGSYSCSWIGANGCTWSNGDPVTFINFSRNFTEERCCGALTAHGAWECFNCSSKMYFMCHKQDHILISLNKTWIEAQLYCTKNQSNLVSITNEMENERVKEAVNGSDSVWIGFQYNYKVVWSDDGYSHYKEDVKAACLTFLPNNCSTRSLSTCAPLCYKRFIYVSTEKKSWEAALNYCMSYPKKDGLLRIQSEDDQREVERELKRQNITEPVWVGLRKSRLFGFWIWSSGLMVGPWTNWQDGRKDPETSYFCGALEKNNGTYMWSDKDCRLELRFLCEVK</sequence>
<dbReference type="SMART" id="SM00034">
    <property type="entry name" value="CLECT"/>
    <property type="match status" value="3"/>
</dbReference>
<feature type="domain" description="C-type lectin" evidence="2">
    <location>
        <begin position="235"/>
        <end position="356"/>
    </location>
</feature>
<dbReference type="InterPro" id="IPR018378">
    <property type="entry name" value="C-type_lectin_CS"/>
</dbReference>
<dbReference type="RefSeq" id="XP_026091240.1">
    <property type="nucleotide sequence ID" value="XM_026235455.1"/>
</dbReference>
<proteinExistence type="predicted"/>
<dbReference type="CDD" id="cd00037">
    <property type="entry name" value="CLECT"/>
    <property type="match status" value="1"/>
</dbReference>